<dbReference type="EMBL" id="CP016176">
    <property type="protein sequence ID" value="AOM41475.1"/>
    <property type="molecule type" value="Genomic_DNA"/>
</dbReference>
<evidence type="ECO:0000313" key="4">
    <source>
        <dbReference type="Proteomes" id="UP000094600"/>
    </source>
</evidence>
<keyword evidence="1" id="KW-0812">Transmembrane</keyword>
<dbReference type="Proteomes" id="UP000094600">
    <property type="component" value="Chromosome"/>
</dbReference>
<feature type="transmembrane region" description="Helical" evidence="1">
    <location>
        <begin position="91"/>
        <end position="110"/>
    </location>
</feature>
<dbReference type="Proteomes" id="UP000225433">
    <property type="component" value="Unassembled WGS sequence"/>
</dbReference>
<gene>
    <name evidence="2" type="ORF">A9255_13360</name>
    <name evidence="3" type="ORF">Xhom_00373</name>
</gene>
<dbReference type="RefSeq" id="WP_069317151.1">
    <property type="nucleotide sequence ID" value="NZ_CAWNQJ010000001.1"/>
</dbReference>
<evidence type="ECO:0000313" key="5">
    <source>
        <dbReference type="Proteomes" id="UP000225433"/>
    </source>
</evidence>
<feature type="transmembrane region" description="Helical" evidence="1">
    <location>
        <begin position="33"/>
        <end position="55"/>
    </location>
</feature>
<name>A0A2G0QDY7_XENHO</name>
<evidence type="ECO:0000313" key="3">
    <source>
        <dbReference type="EMBL" id="PHM57406.1"/>
    </source>
</evidence>
<sequence>MMLLIVLMGLISFVLRATPFLMNNNRFFKGQSLLITSLDYAICFILGTIIVNISLNNLSLIELIEQFEIKYVLALVTVVLAYFISKYTHSILKSLMFSLVFFILVQFMLLQFA</sequence>
<keyword evidence="1" id="KW-0472">Membrane</keyword>
<organism evidence="3 5">
    <name type="scientific">Xenorhabdus hominickii</name>
    <dbReference type="NCBI Taxonomy" id="351679"/>
    <lineage>
        <taxon>Bacteria</taxon>
        <taxon>Pseudomonadati</taxon>
        <taxon>Pseudomonadota</taxon>
        <taxon>Gammaproteobacteria</taxon>
        <taxon>Enterobacterales</taxon>
        <taxon>Morganellaceae</taxon>
        <taxon>Xenorhabdus</taxon>
    </lineage>
</organism>
<proteinExistence type="predicted"/>
<reference evidence="2 4" key="1">
    <citation type="submission" date="2016-06" db="EMBL/GenBank/DDBJ databases">
        <title>Bacterial characters and pathogenicity of Xenorhabdus hominickii from an entomopathogenic nematode, Steinernema monticolum.</title>
        <authorList>
            <person name="Park Y."/>
            <person name="Kim Y."/>
        </authorList>
    </citation>
    <scope>NUCLEOTIDE SEQUENCE [LARGE SCALE GENOMIC DNA]</scope>
    <source>
        <strain evidence="2 4">ANU1</strain>
    </source>
</reference>
<dbReference type="OrthoDB" id="6445457at2"/>
<dbReference type="EMBL" id="NJAI01000001">
    <property type="protein sequence ID" value="PHM57406.1"/>
    <property type="molecule type" value="Genomic_DNA"/>
</dbReference>
<feature type="transmembrane region" description="Helical" evidence="1">
    <location>
        <begin position="67"/>
        <end position="85"/>
    </location>
</feature>
<dbReference type="KEGG" id="xho:A9255_13360"/>
<reference evidence="3 5" key="2">
    <citation type="journal article" date="2017" name="Nat. Microbiol.">
        <title>Natural product diversity associated with the nematode symbionts Photorhabdus and Xenorhabdus.</title>
        <authorList>
            <person name="Tobias N.J."/>
            <person name="Wolff H."/>
            <person name="Djahanschiri B."/>
            <person name="Grundmann F."/>
            <person name="Kronenwerth M."/>
            <person name="Shi Y.M."/>
            <person name="Simonyi S."/>
            <person name="Grun P."/>
            <person name="Shapiro-Ilan D."/>
            <person name="Pidot S.J."/>
            <person name="Stinear T.P."/>
            <person name="Ebersberger I."/>
            <person name="Bode H.B."/>
        </authorList>
    </citation>
    <scope>NUCLEOTIDE SEQUENCE [LARGE SCALE GENOMIC DNA]</scope>
    <source>
        <strain evidence="3 5">DSM 17903</strain>
    </source>
</reference>
<keyword evidence="4" id="KW-1185">Reference proteome</keyword>
<keyword evidence="1" id="KW-1133">Transmembrane helix</keyword>
<dbReference type="STRING" id="351679.A9255_13360"/>
<dbReference type="AlphaFoldDB" id="A0A2G0QDY7"/>
<evidence type="ECO:0000313" key="2">
    <source>
        <dbReference type="EMBL" id="AOM41475.1"/>
    </source>
</evidence>
<accession>A0A2G0QDY7</accession>
<evidence type="ECO:0000256" key="1">
    <source>
        <dbReference type="SAM" id="Phobius"/>
    </source>
</evidence>
<protein>
    <submittedName>
        <fullName evidence="3">Uncharacterized protein</fullName>
    </submittedName>
</protein>